<dbReference type="RefSeq" id="WP_344636293.1">
    <property type="nucleotide sequence ID" value="NZ_BAAATR010000008.1"/>
</dbReference>
<reference evidence="2 3" key="1">
    <citation type="journal article" date="2019" name="Int. J. Syst. Evol. Microbiol.">
        <title>The Global Catalogue of Microorganisms (GCM) 10K type strain sequencing project: providing services to taxonomists for standard genome sequencing and annotation.</title>
        <authorList>
            <consortium name="The Broad Institute Genomics Platform"/>
            <consortium name="The Broad Institute Genome Sequencing Center for Infectious Disease"/>
            <person name="Wu L."/>
            <person name="Ma J."/>
        </authorList>
    </citation>
    <scope>NUCLEOTIDE SEQUENCE [LARGE SCALE GENOMIC DNA]</scope>
    <source>
        <strain evidence="2 3">JCM 7356</strain>
    </source>
</reference>
<sequence length="85" mass="8577">MFSASSTSKSNSKLKKLTTRALCSAVLLATPLLAAQPAAAEGPKTPQEAAVCRGLLTTFFGGAAGFTQQNVGAVCAIQTDADTSD</sequence>
<evidence type="ECO:0008006" key="4">
    <source>
        <dbReference type="Google" id="ProtNLM"/>
    </source>
</evidence>
<organism evidence="2 3">
    <name type="scientific">Kitasatospora cystarginea</name>
    <dbReference type="NCBI Taxonomy" id="58350"/>
    <lineage>
        <taxon>Bacteria</taxon>
        <taxon>Bacillati</taxon>
        <taxon>Actinomycetota</taxon>
        <taxon>Actinomycetes</taxon>
        <taxon>Kitasatosporales</taxon>
        <taxon>Streptomycetaceae</taxon>
        <taxon>Kitasatospora</taxon>
    </lineage>
</organism>
<gene>
    <name evidence="2" type="ORF">GCM10010430_24020</name>
</gene>
<accession>A0ABN3DTX5</accession>
<comment type="caution">
    <text evidence="2">The sequence shown here is derived from an EMBL/GenBank/DDBJ whole genome shotgun (WGS) entry which is preliminary data.</text>
</comment>
<protein>
    <recommendedName>
        <fullName evidence="4">Secreted protein</fullName>
    </recommendedName>
</protein>
<proteinExistence type="predicted"/>
<keyword evidence="3" id="KW-1185">Reference proteome</keyword>
<feature type="signal peptide" evidence="1">
    <location>
        <begin position="1"/>
        <end position="34"/>
    </location>
</feature>
<evidence type="ECO:0000256" key="1">
    <source>
        <dbReference type="SAM" id="SignalP"/>
    </source>
</evidence>
<evidence type="ECO:0000313" key="3">
    <source>
        <dbReference type="Proteomes" id="UP001500305"/>
    </source>
</evidence>
<evidence type="ECO:0000313" key="2">
    <source>
        <dbReference type="EMBL" id="GAA2241658.1"/>
    </source>
</evidence>
<dbReference type="EMBL" id="BAAATR010000008">
    <property type="protein sequence ID" value="GAA2241658.1"/>
    <property type="molecule type" value="Genomic_DNA"/>
</dbReference>
<name>A0ABN3DTX5_9ACTN</name>
<feature type="chain" id="PRO_5046805270" description="Secreted protein" evidence="1">
    <location>
        <begin position="35"/>
        <end position="85"/>
    </location>
</feature>
<keyword evidence="1" id="KW-0732">Signal</keyword>
<dbReference type="Proteomes" id="UP001500305">
    <property type="component" value="Unassembled WGS sequence"/>
</dbReference>